<evidence type="ECO:0000313" key="5">
    <source>
        <dbReference type="Proteomes" id="UP000177629"/>
    </source>
</evidence>
<sequence>MSVVKFRTIFRGSNPRGTPYVEEAIFSCREAKRRGLAPGTSGNVSVRTPRGFLISVANTALGTIKQNEFVEVVGLERTPLELVVYVYGKQEPSSETPLHWAIYQARPDVGAILHLHDDFVRSVPAYFLDIPFTWTQQQSGTWALVQEVLFLLRQHPNAQYFILQGHGVVSTGKTAEAAIKQAVKIHRKANRYKRQEKK</sequence>
<reference evidence="4 5" key="1">
    <citation type="journal article" date="2016" name="Nat. Commun.">
        <title>Thousands of microbial genomes shed light on interconnected biogeochemical processes in an aquifer system.</title>
        <authorList>
            <person name="Anantharaman K."/>
            <person name="Brown C.T."/>
            <person name="Hug L.A."/>
            <person name="Sharon I."/>
            <person name="Castelle C.J."/>
            <person name="Probst A.J."/>
            <person name="Thomas B.C."/>
            <person name="Singh A."/>
            <person name="Wilkins M.J."/>
            <person name="Karaoz U."/>
            <person name="Brodie E.L."/>
            <person name="Williams K.H."/>
            <person name="Hubbard S.S."/>
            <person name="Banfield J.F."/>
        </authorList>
    </citation>
    <scope>NUCLEOTIDE SEQUENCE [LARGE SCALE GENOMIC DNA]</scope>
</reference>
<dbReference type="GO" id="GO:0005829">
    <property type="term" value="C:cytosol"/>
    <property type="evidence" value="ECO:0007669"/>
    <property type="project" value="TreeGrafter"/>
</dbReference>
<protein>
    <recommendedName>
        <fullName evidence="3">Class II aldolase/adducin N-terminal domain-containing protein</fullName>
    </recommendedName>
</protein>
<organism evidence="4 5">
    <name type="scientific">Candidatus Terrybacteria bacterium RIFCSPHIGHO2_01_FULL_48_17</name>
    <dbReference type="NCBI Taxonomy" id="1802362"/>
    <lineage>
        <taxon>Bacteria</taxon>
        <taxon>Candidatus Terryibacteriota</taxon>
    </lineage>
</organism>
<dbReference type="SUPFAM" id="SSF53639">
    <property type="entry name" value="AraD/HMP-PK domain-like"/>
    <property type="match status" value="1"/>
</dbReference>
<dbReference type="Pfam" id="PF00596">
    <property type="entry name" value="Aldolase_II"/>
    <property type="match status" value="1"/>
</dbReference>
<evidence type="ECO:0000256" key="1">
    <source>
        <dbReference type="ARBA" id="ARBA00022723"/>
    </source>
</evidence>
<evidence type="ECO:0000259" key="3">
    <source>
        <dbReference type="SMART" id="SM01007"/>
    </source>
</evidence>
<dbReference type="AlphaFoldDB" id="A0A1G2PI43"/>
<dbReference type="InterPro" id="IPR001303">
    <property type="entry name" value="Aldolase_II/adducin_N"/>
</dbReference>
<dbReference type="InterPro" id="IPR050197">
    <property type="entry name" value="Aldolase_class_II_sugar_metab"/>
</dbReference>
<dbReference type="GO" id="GO:0046872">
    <property type="term" value="F:metal ion binding"/>
    <property type="evidence" value="ECO:0007669"/>
    <property type="project" value="UniProtKB-KW"/>
</dbReference>
<proteinExistence type="predicted"/>
<dbReference type="SMART" id="SM01007">
    <property type="entry name" value="Aldolase_II"/>
    <property type="match status" value="1"/>
</dbReference>
<dbReference type="PANTHER" id="PTHR22789:SF0">
    <property type="entry name" value="3-OXO-TETRONATE 4-PHOSPHATE DECARBOXYLASE-RELATED"/>
    <property type="match status" value="1"/>
</dbReference>
<dbReference type="EMBL" id="MHSS01000011">
    <property type="protein sequence ID" value="OHA47957.1"/>
    <property type="molecule type" value="Genomic_DNA"/>
</dbReference>
<keyword evidence="2" id="KW-0456">Lyase</keyword>
<evidence type="ECO:0000313" key="4">
    <source>
        <dbReference type="EMBL" id="OHA47957.1"/>
    </source>
</evidence>
<dbReference type="Proteomes" id="UP000177629">
    <property type="component" value="Unassembled WGS sequence"/>
</dbReference>
<feature type="domain" description="Class II aldolase/adducin N-terminal" evidence="3">
    <location>
        <begin position="22"/>
        <end position="193"/>
    </location>
</feature>
<dbReference type="InterPro" id="IPR036409">
    <property type="entry name" value="Aldolase_II/adducin_N_sf"/>
</dbReference>
<dbReference type="GO" id="GO:0019323">
    <property type="term" value="P:pentose catabolic process"/>
    <property type="evidence" value="ECO:0007669"/>
    <property type="project" value="TreeGrafter"/>
</dbReference>
<dbReference type="PANTHER" id="PTHR22789">
    <property type="entry name" value="FUCULOSE PHOSPHATE ALDOLASE"/>
    <property type="match status" value="1"/>
</dbReference>
<keyword evidence="1" id="KW-0479">Metal-binding</keyword>
<accession>A0A1G2PI43</accession>
<dbReference type="STRING" id="1802362.A2806_02695"/>
<dbReference type="Gene3D" id="3.40.225.10">
    <property type="entry name" value="Class II aldolase/adducin N-terminal domain"/>
    <property type="match status" value="1"/>
</dbReference>
<evidence type="ECO:0000256" key="2">
    <source>
        <dbReference type="ARBA" id="ARBA00023239"/>
    </source>
</evidence>
<comment type="caution">
    <text evidence="4">The sequence shown here is derived from an EMBL/GenBank/DDBJ whole genome shotgun (WGS) entry which is preliminary data.</text>
</comment>
<dbReference type="GO" id="GO:0016832">
    <property type="term" value="F:aldehyde-lyase activity"/>
    <property type="evidence" value="ECO:0007669"/>
    <property type="project" value="TreeGrafter"/>
</dbReference>
<name>A0A1G2PI43_9BACT</name>
<gene>
    <name evidence="4" type="ORF">A2806_02695</name>
</gene>